<keyword evidence="13" id="KW-1185">Reference proteome</keyword>
<evidence type="ECO:0000256" key="2">
    <source>
        <dbReference type="ARBA" id="ARBA00021982"/>
    </source>
</evidence>
<dbReference type="Pfam" id="PF05188">
    <property type="entry name" value="MutS_II"/>
    <property type="match status" value="1"/>
</dbReference>
<dbReference type="SMART" id="SM00533">
    <property type="entry name" value="MUTSd"/>
    <property type="match status" value="1"/>
</dbReference>
<dbReference type="InterPro" id="IPR036187">
    <property type="entry name" value="DNA_mismatch_repair_MutS_sf"/>
</dbReference>
<comment type="similarity">
    <text evidence="1 9 10">Belongs to the DNA mismatch repair MutS family.</text>
</comment>
<keyword evidence="4 9" id="KW-0227">DNA damage</keyword>
<dbReference type="PROSITE" id="PS00486">
    <property type="entry name" value="DNA_MISMATCH_REPAIR_2"/>
    <property type="match status" value="1"/>
</dbReference>
<dbReference type="InterPro" id="IPR007696">
    <property type="entry name" value="DNA_mismatch_repair_MutS_core"/>
</dbReference>
<dbReference type="InterPro" id="IPR007861">
    <property type="entry name" value="DNA_mismatch_repair_MutS_clamp"/>
</dbReference>
<dbReference type="OrthoDB" id="9802448at2"/>
<dbReference type="InterPro" id="IPR007860">
    <property type="entry name" value="DNA_mmatch_repair_MutS_con_dom"/>
</dbReference>
<dbReference type="SMART" id="SM00534">
    <property type="entry name" value="MUTSac"/>
    <property type="match status" value="1"/>
</dbReference>
<dbReference type="PIRSF" id="PIRSF037677">
    <property type="entry name" value="DNA_mis_repair_Msh6"/>
    <property type="match status" value="1"/>
</dbReference>
<dbReference type="FunFam" id="3.40.1170.10:FF:000001">
    <property type="entry name" value="DNA mismatch repair protein MutS"/>
    <property type="match status" value="1"/>
</dbReference>
<keyword evidence="3 9" id="KW-0547">Nucleotide-binding</keyword>
<sequence length="855" mass="96965">MSRYTPMLEQYLEIKERHKDAILFFRLGDFYEMFFEDARIASRELEIVLTSRESGEEKIPMCGVPYHSASNYIARLINKGYKVAICEQMEDPSQAKGIVKREVVRIITPGTVLEDVMLEEGSNNFLASVVQEAGIIGFAYIDVSTGEFKVTEWEGEDAYIKLASELERIKPAECLLLEGDSLALREEDQLRIGKIAFTFLPPEDEAFTAGEKLLLSHFGLSSLKGRGLENMSAGITAAAAILSFLKQTQKINLRHIRDLKVYTWADYVEIDLASRRNLELTSSLREGRREGSLLHVLDKCRTAMGKRMLKSWIEQPLCDLKTINRRLDAVEELKDNLDLRFNLKEILSHIYDLERIAGKIGSGLANPRDMLALKKSALKLREIKEVLKDASSFLLQKIGKLDALDDIYDLLDKSISEEAPVTVKEGNIIKDGYKKEIDELRYIASEGSNWLVDFENRERERTGIKNLKVGFNKVFGYYIEITKANLHLVPKDYHRKQTLVNCERFISDELKSYEDKLLGAKEKLCLLEYEEFMQIREKIALHLGRIQDTARLVAVLDVLYSLAEAAYENNYVRPLVNKSYDLHIKEGRHPVVEKFLESTRFVPNDLYMEKEKHRFAVITGPNMGGKSTFMRQTALIVLMAQIGSFVPAKEANIGLVDKIFTRVGAADDLAAGQSTFMVEMVEVANIVKNATSRSLVLLDEIGRGTSTYDGLSIARAVSEYIVKEIRCKTLFATHYHELTSLADEYEGIFNLAVSVKEAGENVIFLKKVLPGKADKSYGLHVARLAGLPEPINKRAEEILASLERENPERQTVLSPVQLDLFSLEHPVLEELRKIDPDEITPKEALLLLYKLKEMV</sequence>
<dbReference type="InterPro" id="IPR027417">
    <property type="entry name" value="P-loop_NTPase"/>
</dbReference>
<evidence type="ECO:0000256" key="7">
    <source>
        <dbReference type="ARBA" id="ARBA00023204"/>
    </source>
</evidence>
<name>A0A1M5PLL0_9FIRM</name>
<dbReference type="Pfam" id="PF00488">
    <property type="entry name" value="MutS_V"/>
    <property type="match status" value="1"/>
</dbReference>
<dbReference type="InterPro" id="IPR045076">
    <property type="entry name" value="MutS"/>
</dbReference>
<dbReference type="Gene3D" id="3.40.50.300">
    <property type="entry name" value="P-loop containing nucleotide triphosphate hydrolases"/>
    <property type="match status" value="1"/>
</dbReference>
<feature type="binding site" evidence="9">
    <location>
        <begin position="620"/>
        <end position="627"/>
    </location>
    <ligand>
        <name>ATP</name>
        <dbReference type="ChEBI" id="CHEBI:30616"/>
    </ligand>
</feature>
<dbReference type="InterPro" id="IPR036678">
    <property type="entry name" value="MutS_con_dom_sf"/>
</dbReference>
<dbReference type="NCBIfam" id="NF003810">
    <property type="entry name" value="PRK05399.1"/>
    <property type="match status" value="1"/>
</dbReference>
<dbReference type="GO" id="GO:0003684">
    <property type="term" value="F:damaged DNA binding"/>
    <property type="evidence" value="ECO:0007669"/>
    <property type="project" value="UniProtKB-UniRule"/>
</dbReference>
<dbReference type="FunFam" id="3.40.50.300:FF:000870">
    <property type="entry name" value="MutS protein homolog 4"/>
    <property type="match status" value="1"/>
</dbReference>
<dbReference type="GO" id="GO:0005829">
    <property type="term" value="C:cytosol"/>
    <property type="evidence" value="ECO:0007669"/>
    <property type="project" value="TreeGrafter"/>
</dbReference>
<comment type="function">
    <text evidence="8 9">This protein is involved in the repair of mismatches in DNA. It is possible that it carries out the mismatch recognition step. This protein has a weak ATPase activity.</text>
</comment>
<dbReference type="PANTHER" id="PTHR11361">
    <property type="entry name" value="DNA MISMATCH REPAIR PROTEIN MUTS FAMILY MEMBER"/>
    <property type="match status" value="1"/>
</dbReference>
<feature type="domain" description="DNA mismatch repair proteins mutS family" evidence="11">
    <location>
        <begin position="694"/>
        <end position="710"/>
    </location>
</feature>
<dbReference type="HAMAP" id="MF_00096">
    <property type="entry name" value="MutS"/>
    <property type="match status" value="1"/>
</dbReference>
<dbReference type="InterPro" id="IPR000432">
    <property type="entry name" value="DNA_mismatch_repair_MutS_C"/>
</dbReference>
<dbReference type="GO" id="GO:0140664">
    <property type="term" value="F:ATP-dependent DNA damage sensor activity"/>
    <property type="evidence" value="ECO:0007669"/>
    <property type="project" value="InterPro"/>
</dbReference>
<dbReference type="CDD" id="cd03284">
    <property type="entry name" value="ABC_MutS1"/>
    <property type="match status" value="1"/>
</dbReference>
<evidence type="ECO:0000256" key="10">
    <source>
        <dbReference type="RuleBase" id="RU003756"/>
    </source>
</evidence>
<keyword evidence="6 9" id="KW-0238">DNA-binding</keyword>
<reference evidence="13" key="1">
    <citation type="submission" date="2016-11" db="EMBL/GenBank/DDBJ databases">
        <authorList>
            <person name="Varghese N."/>
            <person name="Submissions S."/>
        </authorList>
    </citation>
    <scope>NUCLEOTIDE SEQUENCE [LARGE SCALE GENOMIC DNA]</scope>
    <source>
        <strain evidence="13">DSM 11003</strain>
    </source>
</reference>
<proteinExistence type="inferred from homology"/>
<dbReference type="STRING" id="1123382.SAMN02745221_01505"/>
<dbReference type="InterPro" id="IPR016151">
    <property type="entry name" value="DNA_mismatch_repair_MutS_N"/>
</dbReference>
<evidence type="ECO:0000313" key="12">
    <source>
        <dbReference type="EMBL" id="SHH02586.1"/>
    </source>
</evidence>
<dbReference type="Gene3D" id="3.30.420.110">
    <property type="entry name" value="MutS, connector domain"/>
    <property type="match status" value="1"/>
</dbReference>
<dbReference type="NCBIfam" id="TIGR01070">
    <property type="entry name" value="mutS1"/>
    <property type="match status" value="1"/>
</dbReference>
<dbReference type="GO" id="GO:0030983">
    <property type="term" value="F:mismatched DNA binding"/>
    <property type="evidence" value="ECO:0007669"/>
    <property type="project" value="InterPro"/>
</dbReference>
<evidence type="ECO:0000256" key="9">
    <source>
        <dbReference type="HAMAP-Rule" id="MF_00096"/>
    </source>
</evidence>
<dbReference type="AlphaFoldDB" id="A0A1M5PLL0"/>
<dbReference type="InterPro" id="IPR007695">
    <property type="entry name" value="DNA_mismatch_repair_MutS-lik_N"/>
</dbReference>
<keyword evidence="7 9" id="KW-0234">DNA repair</keyword>
<dbReference type="EMBL" id="FQWY01000024">
    <property type="protein sequence ID" value="SHH02586.1"/>
    <property type="molecule type" value="Genomic_DNA"/>
</dbReference>
<dbReference type="Pfam" id="PF05192">
    <property type="entry name" value="MutS_III"/>
    <property type="match status" value="1"/>
</dbReference>
<evidence type="ECO:0000256" key="3">
    <source>
        <dbReference type="ARBA" id="ARBA00022741"/>
    </source>
</evidence>
<dbReference type="InterPro" id="IPR005748">
    <property type="entry name" value="DNA_mismatch_repair_MutS"/>
</dbReference>
<dbReference type="SUPFAM" id="SSF52540">
    <property type="entry name" value="P-loop containing nucleoside triphosphate hydrolases"/>
    <property type="match status" value="1"/>
</dbReference>
<dbReference type="Proteomes" id="UP000242329">
    <property type="component" value="Unassembled WGS sequence"/>
</dbReference>
<dbReference type="GO" id="GO:0006298">
    <property type="term" value="P:mismatch repair"/>
    <property type="evidence" value="ECO:0007669"/>
    <property type="project" value="UniProtKB-UniRule"/>
</dbReference>
<evidence type="ECO:0000256" key="1">
    <source>
        <dbReference type="ARBA" id="ARBA00006271"/>
    </source>
</evidence>
<protein>
    <recommendedName>
        <fullName evidence="2 9">DNA mismatch repair protein MutS</fullName>
    </recommendedName>
</protein>
<dbReference type="SUPFAM" id="SSF55271">
    <property type="entry name" value="DNA repair protein MutS, domain I"/>
    <property type="match status" value="1"/>
</dbReference>
<dbReference type="GO" id="GO:0005524">
    <property type="term" value="F:ATP binding"/>
    <property type="evidence" value="ECO:0007669"/>
    <property type="project" value="UniProtKB-UniRule"/>
</dbReference>
<evidence type="ECO:0000256" key="6">
    <source>
        <dbReference type="ARBA" id="ARBA00023125"/>
    </source>
</evidence>
<evidence type="ECO:0000313" key="13">
    <source>
        <dbReference type="Proteomes" id="UP000242329"/>
    </source>
</evidence>
<keyword evidence="5 9" id="KW-0067">ATP-binding</keyword>
<dbReference type="Gene3D" id="1.10.1420.10">
    <property type="match status" value="2"/>
</dbReference>
<dbReference type="SUPFAM" id="SSF48334">
    <property type="entry name" value="DNA repair protein MutS, domain III"/>
    <property type="match status" value="1"/>
</dbReference>
<dbReference type="Gene3D" id="3.40.1170.10">
    <property type="entry name" value="DNA repair protein MutS, domain I"/>
    <property type="match status" value="1"/>
</dbReference>
<accession>A0A1M5PLL0</accession>
<evidence type="ECO:0000256" key="8">
    <source>
        <dbReference type="ARBA" id="ARBA00024647"/>
    </source>
</evidence>
<dbReference type="Pfam" id="PF05190">
    <property type="entry name" value="MutS_IV"/>
    <property type="match status" value="1"/>
</dbReference>
<evidence type="ECO:0000256" key="5">
    <source>
        <dbReference type="ARBA" id="ARBA00022840"/>
    </source>
</evidence>
<dbReference type="RefSeq" id="WP_143156895.1">
    <property type="nucleotide sequence ID" value="NZ_FQWY01000024.1"/>
</dbReference>
<dbReference type="Gene3D" id="6.10.140.430">
    <property type="match status" value="1"/>
</dbReference>
<dbReference type="FunFam" id="1.10.1420.10:FF:000007">
    <property type="entry name" value="DNA mismatch repair protein MutS"/>
    <property type="match status" value="1"/>
</dbReference>
<evidence type="ECO:0000259" key="11">
    <source>
        <dbReference type="PROSITE" id="PS00486"/>
    </source>
</evidence>
<gene>
    <name evidence="9" type="primary">mutS</name>
    <name evidence="12" type="ORF">SAMN02745221_01505</name>
</gene>
<dbReference type="SUPFAM" id="SSF53150">
    <property type="entry name" value="DNA repair protein MutS, domain II"/>
    <property type="match status" value="1"/>
</dbReference>
<organism evidence="12 13">
    <name type="scientific">Thermosyntropha lipolytica DSM 11003</name>
    <dbReference type="NCBI Taxonomy" id="1123382"/>
    <lineage>
        <taxon>Bacteria</taxon>
        <taxon>Bacillati</taxon>
        <taxon>Bacillota</taxon>
        <taxon>Clostridia</taxon>
        <taxon>Eubacteriales</taxon>
        <taxon>Syntrophomonadaceae</taxon>
        <taxon>Thermosyntropha</taxon>
    </lineage>
</organism>
<evidence type="ECO:0000256" key="4">
    <source>
        <dbReference type="ARBA" id="ARBA00022763"/>
    </source>
</evidence>
<dbReference type="Pfam" id="PF01624">
    <property type="entry name" value="MutS_I"/>
    <property type="match status" value="1"/>
</dbReference>
<dbReference type="PANTHER" id="PTHR11361:SF34">
    <property type="entry name" value="DNA MISMATCH REPAIR PROTEIN MSH1, MITOCHONDRIAL"/>
    <property type="match status" value="1"/>
</dbReference>
<dbReference type="InterPro" id="IPR017261">
    <property type="entry name" value="DNA_mismatch_repair_MutS/MSH"/>
</dbReference>